<accession>A0AAN7LZY9</accession>
<organism evidence="2 3">
    <name type="scientific">Trapa natans</name>
    <name type="common">Water chestnut</name>
    <dbReference type="NCBI Taxonomy" id="22666"/>
    <lineage>
        <taxon>Eukaryota</taxon>
        <taxon>Viridiplantae</taxon>
        <taxon>Streptophyta</taxon>
        <taxon>Embryophyta</taxon>
        <taxon>Tracheophyta</taxon>
        <taxon>Spermatophyta</taxon>
        <taxon>Magnoliopsida</taxon>
        <taxon>eudicotyledons</taxon>
        <taxon>Gunneridae</taxon>
        <taxon>Pentapetalae</taxon>
        <taxon>rosids</taxon>
        <taxon>malvids</taxon>
        <taxon>Myrtales</taxon>
        <taxon>Lythraceae</taxon>
        <taxon>Trapa</taxon>
    </lineage>
</organism>
<feature type="chain" id="PRO_5042868175" description="Hepcidin" evidence="1">
    <location>
        <begin position="29"/>
        <end position="94"/>
    </location>
</feature>
<gene>
    <name evidence="2" type="ORF">SAY86_028010</name>
</gene>
<dbReference type="AlphaFoldDB" id="A0AAN7LZY9"/>
<feature type="signal peptide" evidence="1">
    <location>
        <begin position="1"/>
        <end position="28"/>
    </location>
</feature>
<keyword evidence="1" id="KW-0732">Signal</keyword>
<protein>
    <recommendedName>
        <fullName evidence="4">Hepcidin</fullName>
    </recommendedName>
</protein>
<evidence type="ECO:0000256" key="1">
    <source>
        <dbReference type="SAM" id="SignalP"/>
    </source>
</evidence>
<comment type="caution">
    <text evidence="2">The sequence shown here is derived from an EMBL/GenBank/DDBJ whole genome shotgun (WGS) entry which is preliminary data.</text>
</comment>
<evidence type="ECO:0000313" key="3">
    <source>
        <dbReference type="Proteomes" id="UP001346149"/>
    </source>
</evidence>
<name>A0AAN7LZY9_TRANT</name>
<evidence type="ECO:0000313" key="2">
    <source>
        <dbReference type="EMBL" id="KAK4795684.1"/>
    </source>
</evidence>
<evidence type="ECO:0008006" key="4">
    <source>
        <dbReference type="Google" id="ProtNLM"/>
    </source>
</evidence>
<dbReference type="Proteomes" id="UP001346149">
    <property type="component" value="Unassembled WGS sequence"/>
</dbReference>
<sequence>MMRSSKVSLLVLGLVATVLLREIAAATAQDQKTGTSTASGNVVNAVKHIGGHEDAFFIPKPIHIPVIPRPRPICNTCCDRRSGGYCYSLCCRCC</sequence>
<dbReference type="EMBL" id="JAXQNO010000006">
    <property type="protein sequence ID" value="KAK4795684.1"/>
    <property type="molecule type" value="Genomic_DNA"/>
</dbReference>
<proteinExistence type="predicted"/>
<reference evidence="2 3" key="1">
    <citation type="journal article" date="2023" name="Hortic Res">
        <title>Pangenome of water caltrop reveals structural variations and asymmetric subgenome divergence after allopolyploidization.</title>
        <authorList>
            <person name="Zhang X."/>
            <person name="Chen Y."/>
            <person name="Wang L."/>
            <person name="Yuan Y."/>
            <person name="Fang M."/>
            <person name="Shi L."/>
            <person name="Lu R."/>
            <person name="Comes H.P."/>
            <person name="Ma Y."/>
            <person name="Chen Y."/>
            <person name="Huang G."/>
            <person name="Zhou Y."/>
            <person name="Zheng Z."/>
            <person name="Qiu Y."/>
        </authorList>
    </citation>
    <scope>NUCLEOTIDE SEQUENCE [LARGE SCALE GENOMIC DNA]</scope>
    <source>
        <strain evidence="2">F231</strain>
    </source>
</reference>
<keyword evidence="3" id="KW-1185">Reference proteome</keyword>